<protein>
    <recommendedName>
        <fullName evidence="1">N-acetyltransferase domain-containing protein</fullName>
    </recommendedName>
</protein>
<dbReference type="eggNOG" id="COG2153">
    <property type="taxonomic scope" value="Bacteria"/>
</dbReference>
<dbReference type="PROSITE" id="PS51186">
    <property type="entry name" value="GNAT"/>
    <property type="match status" value="1"/>
</dbReference>
<evidence type="ECO:0000313" key="2">
    <source>
        <dbReference type="EMBL" id="KRM32694.1"/>
    </source>
</evidence>
<dbReference type="InterPro" id="IPR000182">
    <property type="entry name" value="GNAT_dom"/>
</dbReference>
<sequence>MDLFFGHLPWEKAASMYVRMQVFVLERGIAIADEFEDDQFPNAEYVVIFDGKEPVATSRLFFTEEFARFTRICVVKTQRQAHLGSQLLRQMEQASIAAEKYHVLIHAEHSAIGFYQRNGYKISSKPYLEDGVECVDMTKTLDPSPT</sequence>
<evidence type="ECO:0000313" key="3">
    <source>
        <dbReference type="Proteomes" id="UP000051236"/>
    </source>
</evidence>
<dbReference type="Proteomes" id="UP000051236">
    <property type="component" value="Unassembled WGS sequence"/>
</dbReference>
<reference evidence="2 3" key="1">
    <citation type="journal article" date="2015" name="Genome Announc.">
        <title>Expanding the biotechnology potential of lactobacilli through comparative genomics of 213 strains and associated genera.</title>
        <authorList>
            <person name="Sun Z."/>
            <person name="Harris H.M."/>
            <person name="McCann A."/>
            <person name="Guo C."/>
            <person name="Argimon S."/>
            <person name="Zhang W."/>
            <person name="Yang X."/>
            <person name="Jeffery I.B."/>
            <person name="Cooney J.C."/>
            <person name="Kagawa T.F."/>
            <person name="Liu W."/>
            <person name="Song Y."/>
            <person name="Salvetti E."/>
            <person name="Wrobel A."/>
            <person name="Rasinkangas P."/>
            <person name="Parkhill J."/>
            <person name="Rea M.C."/>
            <person name="O'Sullivan O."/>
            <person name="Ritari J."/>
            <person name="Douillard F.P."/>
            <person name="Paul Ross R."/>
            <person name="Yang R."/>
            <person name="Briner A.E."/>
            <person name="Felis G.E."/>
            <person name="de Vos W.M."/>
            <person name="Barrangou R."/>
            <person name="Klaenhammer T.R."/>
            <person name="Caufield P.W."/>
            <person name="Cui Y."/>
            <person name="Zhang H."/>
            <person name="O'Toole P.W."/>
        </authorList>
    </citation>
    <scope>NUCLEOTIDE SEQUENCE [LARGE SCALE GENOMIC DNA]</scope>
    <source>
        <strain evidence="2 3">DSM 18527</strain>
    </source>
</reference>
<dbReference type="STRING" id="1423734.FC83_GL000259"/>
<dbReference type="SUPFAM" id="SSF55729">
    <property type="entry name" value="Acyl-CoA N-acyltransferases (Nat)"/>
    <property type="match status" value="1"/>
</dbReference>
<accession>X0PHP3</accession>
<proteinExistence type="predicted"/>
<gene>
    <name evidence="2" type="ORF">FC83_GL000259</name>
</gene>
<dbReference type="GO" id="GO:0016747">
    <property type="term" value="F:acyltransferase activity, transferring groups other than amino-acyl groups"/>
    <property type="evidence" value="ECO:0007669"/>
    <property type="project" value="InterPro"/>
</dbReference>
<comment type="caution">
    <text evidence="2">The sequence shown here is derived from an EMBL/GenBank/DDBJ whole genome shotgun (WGS) entry which is preliminary data.</text>
</comment>
<dbReference type="Gene3D" id="3.40.630.30">
    <property type="match status" value="1"/>
</dbReference>
<dbReference type="Pfam" id="PF13673">
    <property type="entry name" value="Acetyltransf_10"/>
    <property type="match status" value="1"/>
</dbReference>
<organism evidence="2 3">
    <name type="scientific">Agrilactobacillus composti DSM 18527 = JCM 14202</name>
    <dbReference type="NCBI Taxonomy" id="1423734"/>
    <lineage>
        <taxon>Bacteria</taxon>
        <taxon>Bacillati</taxon>
        <taxon>Bacillota</taxon>
        <taxon>Bacilli</taxon>
        <taxon>Lactobacillales</taxon>
        <taxon>Lactobacillaceae</taxon>
        <taxon>Agrilactobacillus</taxon>
    </lineage>
</organism>
<keyword evidence="3" id="KW-1185">Reference proteome</keyword>
<feature type="domain" description="N-acetyltransferase" evidence="1">
    <location>
        <begin position="3"/>
        <end position="142"/>
    </location>
</feature>
<dbReference type="RefSeq" id="WP_035455648.1">
    <property type="nucleotide sequence ID" value="NZ_AZGA01000068.1"/>
</dbReference>
<name>X0PHP3_9LACO</name>
<dbReference type="AlphaFoldDB" id="X0PHP3"/>
<dbReference type="InterPro" id="IPR016181">
    <property type="entry name" value="Acyl_CoA_acyltransferase"/>
</dbReference>
<evidence type="ECO:0000259" key="1">
    <source>
        <dbReference type="PROSITE" id="PS51186"/>
    </source>
</evidence>
<dbReference type="PATRIC" id="fig|1423734.3.peg.260"/>
<dbReference type="EMBL" id="AZGA01000068">
    <property type="protein sequence ID" value="KRM32694.1"/>
    <property type="molecule type" value="Genomic_DNA"/>
</dbReference>